<reference evidence="2" key="1">
    <citation type="submission" date="2024-02" db="EMBL/GenBank/DDBJ databases">
        <authorList>
            <consortium name="ELIXIR-Norway"/>
            <consortium name="Elixir Norway"/>
        </authorList>
    </citation>
    <scope>NUCLEOTIDE SEQUENCE</scope>
</reference>
<evidence type="ECO:0000256" key="1">
    <source>
        <dbReference type="SAM" id="MobiDB-lite"/>
    </source>
</evidence>
<accession>A0ABP0TZN2</accession>
<evidence type="ECO:0008006" key="4">
    <source>
        <dbReference type="Google" id="ProtNLM"/>
    </source>
</evidence>
<dbReference type="Pfam" id="PF11957">
    <property type="entry name" value="efThoc1"/>
    <property type="match status" value="1"/>
</dbReference>
<organism evidence="2 3">
    <name type="scientific">Sphagnum troendelagicum</name>
    <dbReference type="NCBI Taxonomy" id="128251"/>
    <lineage>
        <taxon>Eukaryota</taxon>
        <taxon>Viridiplantae</taxon>
        <taxon>Streptophyta</taxon>
        <taxon>Embryophyta</taxon>
        <taxon>Bryophyta</taxon>
        <taxon>Sphagnophytina</taxon>
        <taxon>Sphagnopsida</taxon>
        <taxon>Sphagnales</taxon>
        <taxon>Sphagnaceae</taxon>
        <taxon>Sphagnum</taxon>
    </lineage>
</organism>
<sequence length="650" mass="73278">MAMAEPVVAVVNNEPAYVHCLSDRIRILAVFRDAISKPLPTPSIAVSTMQEAMHPQKQTVLVQDENQLLENGLRSLLQEVVADAVDAGESVMQYGRVIAEGDDGRGLITRLLDIVLYLCEKGHVEGGMVFQLLEDLTEMSTIRDCKEVFGYIESKQETLGKVKLFGRGKLVMLRTCNQLLRCLSKANDVVFCGRILMFLAHFFPLSERSAVNIKGVCNVSNETKYEKEPPKDGLLIDFNFYKTFWSLQEYFCNPTVLMHPARFQAFITSLTVVLSTFDTQFLGDDYESSSHLDEEDDVMFNIKYLTSSNLMSLELKDPGFRRHVLVQCLIIFDFLKTPGKMEKDALRESIREEIKAHEEHVKQLLEMTPPKGKTFLSSIMHILERERNWVWWKRDGCPPFERVHPEHKSTHEPSKRRRTRWRLGNKELSLLWKWADQNPNAMTDMERVQMPPITEYWKVLADDMDPSAGIEEEYHHKNDKVYCWKGLRFTARQDLEAFSRYTEQKIGGVVPTELLSNEVRNMLPKNSEKSKIKGVKKEEDGIASIVQAEDPTEETQAPASLTGLDETTPADAGTPMDFDTTPAVNIDEEINVPESSPLVDHVDSAAPGALDIAAEDMSASVPEEAVSPVPPAEATLEVLAGGQGSSPKIL</sequence>
<dbReference type="PANTHER" id="PTHR13265:SF0">
    <property type="entry name" value="HPR1"/>
    <property type="match status" value="1"/>
</dbReference>
<dbReference type="PANTHER" id="PTHR13265">
    <property type="entry name" value="THO COMPLEX SUBUNIT 1"/>
    <property type="match status" value="1"/>
</dbReference>
<evidence type="ECO:0000313" key="2">
    <source>
        <dbReference type="EMBL" id="CAK9208665.1"/>
    </source>
</evidence>
<feature type="compositionally biased region" description="Low complexity" evidence="1">
    <location>
        <begin position="618"/>
        <end position="627"/>
    </location>
</feature>
<name>A0ABP0TZN2_9BRYO</name>
<feature type="region of interest" description="Disordered" evidence="1">
    <location>
        <begin position="609"/>
        <end position="630"/>
    </location>
</feature>
<feature type="region of interest" description="Disordered" evidence="1">
    <location>
        <begin position="543"/>
        <end position="581"/>
    </location>
</feature>
<protein>
    <recommendedName>
        <fullName evidence="4">THO complex subunit 1</fullName>
    </recommendedName>
</protein>
<keyword evidence="3" id="KW-1185">Reference proteome</keyword>
<dbReference type="InterPro" id="IPR021861">
    <property type="entry name" value="THO_THOC1"/>
</dbReference>
<dbReference type="EMBL" id="OZ019909">
    <property type="protein sequence ID" value="CAK9208665.1"/>
    <property type="molecule type" value="Genomic_DNA"/>
</dbReference>
<dbReference type="Proteomes" id="UP001497512">
    <property type="component" value="Chromosome 17"/>
</dbReference>
<evidence type="ECO:0000313" key="3">
    <source>
        <dbReference type="Proteomes" id="UP001497512"/>
    </source>
</evidence>
<gene>
    <name evidence="2" type="ORF">CSSPTR1EN2_LOCUS9297</name>
</gene>
<proteinExistence type="predicted"/>